<sequence length="222" mass="26948">MDTPKQACWIVKKIFDTRQWFLEKHSRNELEQYQRNGKFNIKKLYIAIRPQFQKVWWKKITTGSKAIPKHRFILWLALHRKLTIVDRLRRWGTIVDNECVLCDINEEESMEYLWFGCRYAKTIWSKLVQWLNEKHQIGTLDDEIKWLTSRNPSRTCGEILVFLFTSMVYHVWTERNIRRFQGKAVEVRQKIKDIVLELHLAGQNERKWQKELARLKNYPSIV</sequence>
<organism evidence="2 3">
    <name type="scientific">Nicotiana tabacum</name>
    <name type="common">Common tobacco</name>
    <dbReference type="NCBI Taxonomy" id="4097"/>
    <lineage>
        <taxon>Eukaryota</taxon>
        <taxon>Viridiplantae</taxon>
        <taxon>Streptophyta</taxon>
        <taxon>Embryophyta</taxon>
        <taxon>Tracheophyta</taxon>
        <taxon>Spermatophyta</taxon>
        <taxon>Magnoliopsida</taxon>
        <taxon>eudicotyledons</taxon>
        <taxon>Gunneridae</taxon>
        <taxon>Pentapetalae</taxon>
        <taxon>asterids</taxon>
        <taxon>lamiids</taxon>
        <taxon>Solanales</taxon>
        <taxon>Solanaceae</taxon>
        <taxon>Nicotianoideae</taxon>
        <taxon>Nicotianeae</taxon>
        <taxon>Nicotiana</taxon>
    </lineage>
</organism>
<dbReference type="Pfam" id="PF13966">
    <property type="entry name" value="zf-RVT"/>
    <property type="match status" value="1"/>
</dbReference>
<gene>
    <name evidence="3" type="primary">LOC107829322</name>
</gene>
<dbReference type="Proteomes" id="UP000790787">
    <property type="component" value="Chromosome 3"/>
</dbReference>
<dbReference type="GeneID" id="107829322"/>
<dbReference type="KEGG" id="nta:107829322"/>
<evidence type="ECO:0000259" key="1">
    <source>
        <dbReference type="Pfam" id="PF13966"/>
    </source>
</evidence>
<dbReference type="PANTHER" id="PTHR33116:SF66">
    <property type="entry name" value="REVERSE TRANSCRIPTASE ZINC-BINDING DOMAIN-CONTAINING PROTEIN"/>
    <property type="match status" value="1"/>
</dbReference>
<reference evidence="2" key="1">
    <citation type="journal article" date="2014" name="Nat. Commun.">
        <title>The tobacco genome sequence and its comparison with those of tomato and potato.</title>
        <authorList>
            <person name="Sierro N."/>
            <person name="Battey J.N."/>
            <person name="Ouadi S."/>
            <person name="Bakaher N."/>
            <person name="Bovet L."/>
            <person name="Willig A."/>
            <person name="Goepfert S."/>
            <person name="Peitsch M.C."/>
            <person name="Ivanov N.V."/>
        </authorList>
    </citation>
    <scope>NUCLEOTIDE SEQUENCE [LARGE SCALE GENOMIC DNA]</scope>
</reference>
<evidence type="ECO:0000313" key="3">
    <source>
        <dbReference type="RefSeq" id="XP_016512280.1"/>
    </source>
</evidence>
<keyword evidence="2" id="KW-1185">Reference proteome</keyword>
<dbReference type="RefSeq" id="XP_016512280.1">
    <property type="nucleotide sequence ID" value="XM_016656794.1"/>
</dbReference>
<dbReference type="OrthoDB" id="1436180at2759"/>
<protein>
    <submittedName>
        <fullName evidence="3">Uncharacterized protein LOC107829322</fullName>
    </submittedName>
</protein>
<dbReference type="AlphaFoldDB" id="A0A1S4DFN9"/>
<accession>A0A1S4DFN9</accession>
<evidence type="ECO:0000313" key="2">
    <source>
        <dbReference type="Proteomes" id="UP000790787"/>
    </source>
</evidence>
<proteinExistence type="predicted"/>
<reference evidence="3" key="2">
    <citation type="submission" date="2025-08" db="UniProtKB">
        <authorList>
            <consortium name="RefSeq"/>
        </authorList>
    </citation>
    <scope>IDENTIFICATION</scope>
    <source>
        <tissue evidence="3">Leaf</tissue>
    </source>
</reference>
<dbReference type="PANTHER" id="PTHR33116">
    <property type="entry name" value="REVERSE TRANSCRIPTASE ZINC-BINDING DOMAIN-CONTAINING PROTEIN-RELATED-RELATED"/>
    <property type="match status" value="1"/>
</dbReference>
<feature type="domain" description="Reverse transcriptase zinc-binding" evidence="1">
    <location>
        <begin position="39"/>
        <end position="124"/>
    </location>
</feature>
<name>A0A1S4DFN9_TOBAC</name>
<dbReference type="PaxDb" id="4097-A0A1S4DFN9"/>
<dbReference type="InterPro" id="IPR026960">
    <property type="entry name" value="RVT-Znf"/>
</dbReference>